<dbReference type="Proteomes" id="UP000000314">
    <property type="component" value="Chromosome 4"/>
</dbReference>
<dbReference type="HOGENOM" id="CLU_1078123_0_0_1"/>
<dbReference type="RefSeq" id="XP_002493469.1">
    <property type="nucleotide sequence ID" value="XM_002493424.1"/>
</dbReference>
<keyword evidence="2" id="KW-1185">Reference proteome</keyword>
<gene>
    <name evidence="1" type="ordered locus">PAS_chr4_0064</name>
</gene>
<accession>C4R6R5</accession>
<evidence type="ECO:0000313" key="2">
    <source>
        <dbReference type="Proteomes" id="UP000000314"/>
    </source>
</evidence>
<name>C4R6R5_KOMPG</name>
<dbReference type="InParanoid" id="C4R6R5"/>
<dbReference type="KEGG" id="ppa:PAS_chr4_0064"/>
<proteinExistence type="predicted"/>
<reference evidence="1 2" key="1">
    <citation type="journal article" date="2009" name="Nat. Biotechnol.">
        <title>Genome sequence of the recombinant protein production host Pichia pastoris.</title>
        <authorList>
            <person name="De Schutter K."/>
            <person name="Lin Y.C."/>
            <person name="Tiels P."/>
            <person name="Van Hecke A."/>
            <person name="Glinka S."/>
            <person name="Weber-Lehmann J."/>
            <person name="Rouze P."/>
            <person name="Van de Peer Y."/>
            <person name="Callewaert N."/>
        </authorList>
    </citation>
    <scope>NUCLEOTIDE SEQUENCE [LARGE SCALE GENOMIC DNA]</scope>
    <source>
        <strain evidence="2">GS115 / ATCC 20864</strain>
    </source>
</reference>
<dbReference type="AlphaFoldDB" id="C4R6R5"/>
<protein>
    <submittedName>
        <fullName evidence="1">Uncharacterized protein</fullName>
    </submittedName>
</protein>
<organism evidence="1 2">
    <name type="scientific">Komagataella phaffii (strain GS115 / ATCC 20864)</name>
    <name type="common">Yeast</name>
    <name type="synonym">Pichia pastoris</name>
    <dbReference type="NCBI Taxonomy" id="644223"/>
    <lineage>
        <taxon>Eukaryota</taxon>
        <taxon>Fungi</taxon>
        <taxon>Dikarya</taxon>
        <taxon>Ascomycota</taxon>
        <taxon>Saccharomycotina</taxon>
        <taxon>Pichiomycetes</taxon>
        <taxon>Pichiales</taxon>
        <taxon>Pichiaceae</taxon>
        <taxon>Komagataella</taxon>
    </lineage>
</organism>
<dbReference type="EMBL" id="FN392322">
    <property type="protein sequence ID" value="CAY71290.1"/>
    <property type="molecule type" value="Genomic_DNA"/>
</dbReference>
<dbReference type="OrthoDB" id="10300885at2759"/>
<sequence length="258" mass="29216">MSGINLQINDEFKAYHLPFLWSYHTGLFDANGIKINFSKEAPVENSKTIGFEFNNLLSSQITLLEGVNLELLYLDNLNLSEKLTIGAPIVGGLDTNQFTALLADKFNNFELLILDTQTLVEGMYSKQLDAIVGFDLLHKIQLEDHGMRLKSSNIVRTRLLDSKVDLVCGLRNITDDEAEKIKLCLTCAIEQILSDPLDTLGDISTLVPELDFDFQLRILERSFPYFVKSKMKHSAVIDYQQFKSFQDEAGGFHRICIE</sequence>
<dbReference type="GeneID" id="8201152"/>
<evidence type="ECO:0000313" key="1">
    <source>
        <dbReference type="EMBL" id="CAY71290.1"/>
    </source>
</evidence>